<protein>
    <submittedName>
        <fullName evidence="2">Uncharacterized protein</fullName>
    </submittedName>
</protein>
<proteinExistence type="predicted"/>
<dbReference type="RefSeq" id="WP_369255140.1">
    <property type="nucleotide sequence ID" value="NZ_CP163440.1"/>
</dbReference>
<name>A0AB39RZB6_9ACTN</name>
<sequence length="120" mass="13461">MDEQAQVAPSSGDVRVEQYQRDAERIEKWSIFWVLVAIAMWVWFLYLLLVPHEFPSGARCHAPLFDLAEQTGGCYAEMRQWPALLGILALAVVPSIVGAATTLYAKILFRTVRHLTGKSA</sequence>
<evidence type="ECO:0000256" key="1">
    <source>
        <dbReference type="SAM" id="Phobius"/>
    </source>
</evidence>
<gene>
    <name evidence="2" type="ORF">AB5J50_04670</name>
</gene>
<evidence type="ECO:0000313" key="2">
    <source>
        <dbReference type="EMBL" id="XDQ60100.1"/>
    </source>
</evidence>
<keyword evidence="1" id="KW-0812">Transmembrane</keyword>
<keyword evidence="1" id="KW-1133">Transmembrane helix</keyword>
<accession>A0AB39RZB6</accession>
<keyword evidence="1" id="KW-0472">Membrane</keyword>
<feature type="transmembrane region" description="Helical" evidence="1">
    <location>
        <begin position="83"/>
        <end position="105"/>
    </location>
</feature>
<dbReference type="AlphaFoldDB" id="A0AB39RZB6"/>
<organism evidence="2">
    <name type="scientific">Streptomyces sp. R35</name>
    <dbReference type="NCBI Taxonomy" id="3238630"/>
    <lineage>
        <taxon>Bacteria</taxon>
        <taxon>Bacillati</taxon>
        <taxon>Actinomycetota</taxon>
        <taxon>Actinomycetes</taxon>
        <taxon>Kitasatosporales</taxon>
        <taxon>Streptomycetaceae</taxon>
        <taxon>Streptomyces</taxon>
    </lineage>
</organism>
<reference evidence="2" key="1">
    <citation type="submission" date="2024-07" db="EMBL/GenBank/DDBJ databases">
        <authorList>
            <person name="Yu S.T."/>
        </authorList>
    </citation>
    <scope>NUCLEOTIDE SEQUENCE</scope>
    <source>
        <strain evidence="2">R35</strain>
    </source>
</reference>
<dbReference type="EMBL" id="CP163440">
    <property type="protein sequence ID" value="XDQ60100.1"/>
    <property type="molecule type" value="Genomic_DNA"/>
</dbReference>
<feature type="transmembrane region" description="Helical" evidence="1">
    <location>
        <begin position="29"/>
        <end position="49"/>
    </location>
</feature>